<dbReference type="PANTHER" id="PTHR45749">
    <property type="match status" value="1"/>
</dbReference>
<keyword evidence="3" id="KW-1185">Reference proteome</keyword>
<protein>
    <recommendedName>
        <fullName evidence="1">DUF4371 domain-containing protein</fullName>
    </recommendedName>
</protein>
<dbReference type="PANTHER" id="PTHR45749:SF34">
    <property type="entry name" value="ZINC FINGER MYM-TYPE PROTEIN 1-LIKE"/>
    <property type="match status" value="1"/>
</dbReference>
<feature type="non-terminal residue" evidence="2">
    <location>
        <position position="56"/>
    </location>
</feature>
<comment type="caution">
    <text evidence="2">The sequence shown here is derived from an EMBL/GenBank/DDBJ whole genome shotgun (WGS) entry which is preliminary data.</text>
</comment>
<feature type="domain" description="DUF4371" evidence="1">
    <location>
        <begin position="1"/>
        <end position="56"/>
    </location>
</feature>
<proteinExistence type="predicted"/>
<dbReference type="InterPro" id="IPR025398">
    <property type="entry name" value="DUF4371"/>
</dbReference>
<dbReference type="Proteomes" id="UP000479710">
    <property type="component" value="Unassembled WGS sequence"/>
</dbReference>
<gene>
    <name evidence="2" type="ORF">E2562_027111</name>
</gene>
<evidence type="ECO:0000313" key="3">
    <source>
        <dbReference type="Proteomes" id="UP000479710"/>
    </source>
</evidence>
<feature type="non-terminal residue" evidence="2">
    <location>
        <position position="1"/>
    </location>
</feature>
<reference evidence="2 3" key="1">
    <citation type="submission" date="2019-11" db="EMBL/GenBank/DDBJ databases">
        <title>Whole genome sequence of Oryza granulata.</title>
        <authorList>
            <person name="Li W."/>
        </authorList>
    </citation>
    <scope>NUCLEOTIDE SEQUENCE [LARGE SCALE GENOMIC DNA]</scope>
    <source>
        <strain evidence="3">cv. Menghai</strain>
        <tissue evidence="2">Leaf</tissue>
    </source>
</reference>
<dbReference type="EMBL" id="SPHZ02000002">
    <property type="protein sequence ID" value="KAF0929985.1"/>
    <property type="molecule type" value="Genomic_DNA"/>
</dbReference>
<organism evidence="2 3">
    <name type="scientific">Oryza meyeriana var. granulata</name>
    <dbReference type="NCBI Taxonomy" id="110450"/>
    <lineage>
        <taxon>Eukaryota</taxon>
        <taxon>Viridiplantae</taxon>
        <taxon>Streptophyta</taxon>
        <taxon>Embryophyta</taxon>
        <taxon>Tracheophyta</taxon>
        <taxon>Spermatophyta</taxon>
        <taxon>Magnoliopsida</taxon>
        <taxon>Liliopsida</taxon>
        <taxon>Poales</taxon>
        <taxon>Poaceae</taxon>
        <taxon>BOP clade</taxon>
        <taxon>Oryzoideae</taxon>
        <taxon>Oryzeae</taxon>
        <taxon>Oryzinae</taxon>
        <taxon>Oryza</taxon>
        <taxon>Oryza meyeriana</taxon>
    </lineage>
</organism>
<dbReference type="AlphaFoldDB" id="A0A6G1EZG7"/>
<sequence>FVNDEGKVMERFLGLKHIERCTTAALKEALVGMLFSHKLSISMLRWQGYDGASNMR</sequence>
<evidence type="ECO:0000313" key="2">
    <source>
        <dbReference type="EMBL" id="KAF0929985.1"/>
    </source>
</evidence>
<dbReference type="Pfam" id="PF14291">
    <property type="entry name" value="DUF4371"/>
    <property type="match status" value="1"/>
</dbReference>
<dbReference type="OrthoDB" id="692664at2759"/>
<evidence type="ECO:0000259" key="1">
    <source>
        <dbReference type="Pfam" id="PF14291"/>
    </source>
</evidence>
<name>A0A6G1EZG7_9ORYZ</name>
<accession>A0A6G1EZG7</accession>